<evidence type="ECO:0000259" key="1">
    <source>
        <dbReference type="Pfam" id="PF14344"/>
    </source>
</evidence>
<dbReference type="RefSeq" id="WP_105061923.1">
    <property type="nucleotide sequence ID" value="NZ_MSCJ01000003.1"/>
</dbReference>
<dbReference type="Proteomes" id="UP000238730">
    <property type="component" value="Unassembled WGS sequence"/>
</dbReference>
<dbReference type="AlphaFoldDB" id="A0A2S7VK17"/>
<dbReference type="Pfam" id="PF14344">
    <property type="entry name" value="DUF4397"/>
    <property type="match status" value="2"/>
</dbReference>
<protein>
    <recommendedName>
        <fullName evidence="1">DUF4397 domain-containing protein</fullName>
    </recommendedName>
</protein>
<evidence type="ECO:0000313" key="2">
    <source>
        <dbReference type="EMBL" id="PQJ62092.1"/>
    </source>
</evidence>
<accession>A0A2S7VK17</accession>
<dbReference type="EMBL" id="MSCJ01000003">
    <property type="protein sequence ID" value="PQJ62092.1"/>
    <property type="molecule type" value="Genomic_DNA"/>
</dbReference>
<gene>
    <name evidence="2" type="ORF">BTO08_17760</name>
</gene>
<comment type="caution">
    <text evidence="2">The sequence shown here is derived from an EMBL/GenBank/DDBJ whole genome shotgun (WGS) entry which is preliminary data.</text>
</comment>
<organism evidence="2 3">
    <name type="scientific">Photobacterium angustum</name>
    <dbReference type="NCBI Taxonomy" id="661"/>
    <lineage>
        <taxon>Bacteria</taxon>
        <taxon>Pseudomonadati</taxon>
        <taxon>Pseudomonadota</taxon>
        <taxon>Gammaproteobacteria</taxon>
        <taxon>Vibrionales</taxon>
        <taxon>Vibrionaceae</taxon>
        <taxon>Photobacterium</taxon>
    </lineage>
</organism>
<dbReference type="InterPro" id="IPR025510">
    <property type="entry name" value="DUF4397"/>
</dbReference>
<reference evidence="2 3" key="1">
    <citation type="submission" date="2016-12" db="EMBL/GenBank/DDBJ databases">
        <title>Diversity of luminous bacteria.</title>
        <authorList>
            <person name="Yoshizawa S."/>
            <person name="Kogure K."/>
        </authorList>
    </citation>
    <scope>NUCLEOTIDE SEQUENCE [LARGE SCALE GENOMIC DNA]</scope>
    <source>
        <strain evidence="2 3">LC1-200</strain>
    </source>
</reference>
<name>A0A2S7VK17_PHOAN</name>
<dbReference type="OrthoDB" id="9783299at2"/>
<feature type="domain" description="DUF4397" evidence="1">
    <location>
        <begin position="258"/>
        <end position="375"/>
    </location>
</feature>
<proteinExistence type="predicted"/>
<feature type="domain" description="DUF4397" evidence="1">
    <location>
        <begin position="37"/>
        <end position="156"/>
    </location>
</feature>
<sequence>MNKTTLTLLTTAALILNGCDSDSHDENETTHTEMPTSQLRVTHASSDAPLVSILMDGDVVSGLSNVDYQQGSPLLTVDSGSHDLIVRGLLANDATADVITANAVNLAPDMQYDVFAVNNVSAIEPVILSRSNEAPDDQSIRVDVLHGHPNVGGVDIHVTTDPSISADTIAVSDLTFKEDDANLPVTLPAGDYRIRITLAGKSTDADVVYDSGNIALDGGSDLMVTAVPNVSGGAVSPVNLLVADGTSVNVLRNTGEKSTVRVGHAVADLGDVDVRASGNVVSGLDSISYETIKSLDLTPDSYDLTVTPSGATTPEAIKAPGTTFAAGSETTIFAVGQFAAQSIEPVVIEDDLRSIASYAKLRVVHANPIAGTVDIHAAPTGTGFSADTAVLKNVNFKDSAVLNVGKGNYDFAVAEAGTTNVLLTADNVALAGGNVATAFATEDSIALNVDK</sequence>
<evidence type="ECO:0000313" key="3">
    <source>
        <dbReference type="Proteomes" id="UP000238730"/>
    </source>
</evidence>